<dbReference type="AlphaFoldDB" id="A0A6V7NLN1"/>
<dbReference type="Gene3D" id="1.20.1280.50">
    <property type="match status" value="1"/>
</dbReference>
<dbReference type="InterPro" id="IPR001810">
    <property type="entry name" value="F-box_dom"/>
</dbReference>
<protein>
    <recommendedName>
        <fullName evidence="2">F-box domain-containing protein</fullName>
    </recommendedName>
</protein>
<dbReference type="InterPro" id="IPR032675">
    <property type="entry name" value="LRR_dom_sf"/>
</dbReference>
<dbReference type="Pfam" id="PF00646">
    <property type="entry name" value="F-box"/>
    <property type="match status" value="1"/>
</dbReference>
<evidence type="ECO:0000256" key="1">
    <source>
        <dbReference type="SAM" id="MobiDB-lite"/>
    </source>
</evidence>
<dbReference type="PANTHER" id="PTHR34223">
    <property type="entry name" value="OS11G0201299 PROTEIN"/>
    <property type="match status" value="1"/>
</dbReference>
<dbReference type="EMBL" id="LR862139">
    <property type="protein sequence ID" value="CAD1819501.1"/>
    <property type="molecule type" value="Genomic_DNA"/>
</dbReference>
<dbReference type="PANTHER" id="PTHR34223:SF51">
    <property type="entry name" value="OS06G0556300 PROTEIN"/>
    <property type="match status" value="1"/>
</dbReference>
<feature type="domain" description="F-box" evidence="2">
    <location>
        <begin position="80"/>
        <end position="112"/>
    </location>
</feature>
<evidence type="ECO:0000313" key="3">
    <source>
        <dbReference type="EMBL" id="CAD1819501.1"/>
    </source>
</evidence>
<feature type="compositionally biased region" description="Acidic residues" evidence="1">
    <location>
        <begin position="50"/>
        <end position="65"/>
    </location>
</feature>
<accession>A0A6V7NLN1</accession>
<dbReference type="InterPro" id="IPR053197">
    <property type="entry name" value="F-box_SCFL_complex_component"/>
</dbReference>
<dbReference type="Gene3D" id="3.80.10.10">
    <property type="entry name" value="Ribonuclease Inhibitor"/>
    <property type="match status" value="1"/>
</dbReference>
<evidence type="ECO:0000259" key="2">
    <source>
        <dbReference type="Pfam" id="PF00646"/>
    </source>
</evidence>
<reference evidence="3" key="1">
    <citation type="submission" date="2020-07" db="EMBL/GenBank/DDBJ databases">
        <authorList>
            <person name="Lin J."/>
        </authorList>
    </citation>
    <scope>NUCLEOTIDE SEQUENCE</scope>
</reference>
<organism evidence="3">
    <name type="scientific">Ananas comosus var. bracteatus</name>
    <name type="common">red pineapple</name>
    <dbReference type="NCBI Taxonomy" id="296719"/>
    <lineage>
        <taxon>Eukaryota</taxon>
        <taxon>Viridiplantae</taxon>
        <taxon>Streptophyta</taxon>
        <taxon>Embryophyta</taxon>
        <taxon>Tracheophyta</taxon>
        <taxon>Spermatophyta</taxon>
        <taxon>Magnoliopsida</taxon>
        <taxon>Liliopsida</taxon>
        <taxon>Poales</taxon>
        <taxon>Bromeliaceae</taxon>
        <taxon>Bromelioideae</taxon>
        <taxon>Ananas</taxon>
    </lineage>
</organism>
<dbReference type="SUPFAM" id="SSF52047">
    <property type="entry name" value="RNI-like"/>
    <property type="match status" value="1"/>
</dbReference>
<gene>
    <name evidence="3" type="ORF">CB5_LOCUS2712</name>
</gene>
<feature type="compositionally biased region" description="Acidic residues" evidence="1">
    <location>
        <begin position="25"/>
        <end position="43"/>
    </location>
</feature>
<name>A0A6V7NLN1_ANACO</name>
<dbReference type="InterPro" id="IPR036047">
    <property type="entry name" value="F-box-like_dom_sf"/>
</dbReference>
<sequence>METTGPRPPHDHDHNPSPRKKLKIEEEEEEGKDNVEDAEEDENEKNHGEVDEDDREERDDDDDDNNGEKKSHNGWAVVSPCHLLERILSYLPTKSVVATALLSRRWRYLWASALHLDFDDFDVPRCGFANFISFVDLAIASRRYPSALLSFRLALRHSCSHLTVGRWLRNADLFHLASLRILRLTTSSYALPVNWPFSARLPSLDTLELVGLRFYPSVAADFVSSACPRLRSCLLKRCQPLPWLDVNCPLLEELSLANFHRGKLQDLRITAGQLKRLSVTNAFAVNVEMTLAISAPSIESFRWCGVTPREYRAASPTSPLRSQVVSLRRMFRKFHRVGCPVNLLQAFAD</sequence>
<dbReference type="SUPFAM" id="SSF81383">
    <property type="entry name" value="F-box domain"/>
    <property type="match status" value="1"/>
</dbReference>
<feature type="region of interest" description="Disordered" evidence="1">
    <location>
        <begin position="1"/>
        <end position="73"/>
    </location>
</feature>
<proteinExistence type="predicted"/>